<dbReference type="InterPro" id="IPR001944">
    <property type="entry name" value="Glycoside_Hdrlase_35"/>
</dbReference>
<evidence type="ECO:0000313" key="3">
    <source>
        <dbReference type="EMBL" id="CAI9178812.1"/>
    </source>
</evidence>
<dbReference type="Gene3D" id="2.60.120.260">
    <property type="entry name" value="Galactose-binding domain-like"/>
    <property type="match status" value="1"/>
</dbReference>
<dbReference type="PANTHER" id="PTHR23421">
    <property type="entry name" value="BETA-GALACTOSIDASE RELATED"/>
    <property type="match status" value="1"/>
</dbReference>
<evidence type="ECO:0000313" key="4">
    <source>
        <dbReference type="Proteomes" id="UP001176941"/>
    </source>
</evidence>
<dbReference type="Pfam" id="PF01301">
    <property type="entry name" value="Glyco_hydro_35"/>
    <property type="match status" value="2"/>
</dbReference>
<dbReference type="SUPFAM" id="SSF51445">
    <property type="entry name" value="(Trans)glycosidases"/>
    <property type="match status" value="1"/>
</dbReference>
<name>A0ABN9A1E4_RANTA</name>
<proteinExistence type="inferred from homology"/>
<dbReference type="EMBL" id="OX459944">
    <property type="protein sequence ID" value="CAI9178812.1"/>
    <property type="molecule type" value="Genomic_DNA"/>
</dbReference>
<dbReference type="Proteomes" id="UP001176941">
    <property type="component" value="Chromosome 8"/>
</dbReference>
<protein>
    <recommendedName>
        <fullName evidence="2">Glycoside hydrolase 35 catalytic domain-containing protein</fullName>
    </recommendedName>
</protein>
<dbReference type="InterPro" id="IPR017853">
    <property type="entry name" value="GH"/>
</dbReference>
<reference evidence="3" key="1">
    <citation type="submission" date="2023-04" db="EMBL/GenBank/DDBJ databases">
        <authorList>
            <consortium name="ELIXIR-Norway"/>
        </authorList>
    </citation>
    <scope>NUCLEOTIDE SEQUENCE [LARGE SCALE GENOMIC DNA]</scope>
</reference>
<evidence type="ECO:0000259" key="2">
    <source>
        <dbReference type="Pfam" id="PF01301"/>
    </source>
</evidence>
<organism evidence="3 4">
    <name type="scientific">Rangifer tarandus platyrhynchus</name>
    <name type="common">Svalbard reindeer</name>
    <dbReference type="NCBI Taxonomy" id="3082113"/>
    <lineage>
        <taxon>Eukaryota</taxon>
        <taxon>Metazoa</taxon>
        <taxon>Chordata</taxon>
        <taxon>Craniata</taxon>
        <taxon>Vertebrata</taxon>
        <taxon>Euteleostomi</taxon>
        <taxon>Mammalia</taxon>
        <taxon>Eutheria</taxon>
        <taxon>Laurasiatheria</taxon>
        <taxon>Artiodactyla</taxon>
        <taxon>Ruminantia</taxon>
        <taxon>Pecora</taxon>
        <taxon>Cervidae</taxon>
        <taxon>Odocoileinae</taxon>
        <taxon>Rangifer</taxon>
    </lineage>
</organism>
<feature type="domain" description="Glycoside hydrolase 35 catalytic" evidence="2">
    <location>
        <begin position="1"/>
        <end position="42"/>
    </location>
</feature>
<keyword evidence="4" id="KW-1185">Reference proteome</keyword>
<sequence>MRPLLYKNGGPIITVRVEDEYGSYYSCDYDYFRFLQKCFHDHLGGTNFAYCNGANMPYQPQPTSYDYDAPLSEAGGLTEKYFALRDIIQKFAKILEGPIPPIHTKHILVTSTPNTIMVLELERAPCQDGGPELCTVEFVDKSVFRTVQADRHAN</sequence>
<comment type="similarity">
    <text evidence="1">Belongs to the glycosyl hydrolase 35 family.</text>
</comment>
<gene>
    <name evidence="3" type="ORF">MRATA1EN1_LOCUS27774</name>
</gene>
<dbReference type="InterPro" id="IPR031330">
    <property type="entry name" value="Gly_Hdrlase_35_cat"/>
</dbReference>
<feature type="domain" description="Glycoside hydrolase 35 catalytic" evidence="2">
    <location>
        <begin position="43"/>
        <end position="90"/>
    </location>
</feature>
<accession>A0ABN9A1E4</accession>
<evidence type="ECO:0000256" key="1">
    <source>
        <dbReference type="ARBA" id="ARBA00009809"/>
    </source>
</evidence>
<dbReference type="Gene3D" id="3.20.20.80">
    <property type="entry name" value="Glycosidases"/>
    <property type="match status" value="1"/>
</dbReference>